<name>A0A0H4WRC4_9BACT</name>
<dbReference type="eggNOG" id="COG0456">
    <property type="taxonomic scope" value="Bacteria"/>
</dbReference>
<dbReference type="GO" id="GO:0004379">
    <property type="term" value="F:glycylpeptide N-tetradecanoyltransferase activity"/>
    <property type="evidence" value="ECO:0007669"/>
    <property type="project" value="InterPro"/>
</dbReference>
<evidence type="ECO:0000313" key="3">
    <source>
        <dbReference type="Proteomes" id="UP000009026"/>
    </source>
</evidence>
<dbReference type="InterPro" id="IPR000182">
    <property type="entry name" value="GNAT_dom"/>
</dbReference>
<dbReference type="RefSeq" id="WP_002640782.1">
    <property type="nucleotide sequence ID" value="NZ_CP012109.1"/>
</dbReference>
<keyword evidence="2" id="KW-0808">Transferase</keyword>
<dbReference type="InterPro" id="IPR016181">
    <property type="entry name" value="Acyl_CoA_acyltransferase"/>
</dbReference>
<keyword evidence="3" id="KW-1185">Reference proteome</keyword>
<proteinExistence type="predicted"/>
<dbReference type="KEGG" id="mym:A176_002943"/>
<feature type="domain" description="N-acetyltransferase" evidence="1">
    <location>
        <begin position="2"/>
        <end position="167"/>
    </location>
</feature>
<dbReference type="SUPFAM" id="SSF55729">
    <property type="entry name" value="Acyl-CoA N-acyltransferases (Nat)"/>
    <property type="match status" value="2"/>
</dbReference>
<dbReference type="Gene3D" id="3.40.630.170">
    <property type="match status" value="1"/>
</dbReference>
<dbReference type="Pfam" id="PF02799">
    <property type="entry name" value="NMT_C"/>
    <property type="match status" value="1"/>
</dbReference>
<dbReference type="STRING" id="1297742.A176_002943"/>
<reference evidence="2 3" key="1">
    <citation type="journal article" date="2016" name="PLoS ONE">
        <title>Complete Genome Sequence and Comparative Genomics of a Novel Myxobacterium Myxococcus hansupus.</title>
        <authorList>
            <person name="Sharma G."/>
            <person name="Narwani T."/>
            <person name="Subramanian S."/>
        </authorList>
    </citation>
    <scope>NUCLEOTIDE SEQUENCE [LARGE SCALE GENOMIC DNA]</scope>
    <source>
        <strain evidence="3">mixupus</strain>
    </source>
</reference>
<sequence>MVEIRSFDGDAKEASLFLNGVWQRTYGAKMGLTLWDERFFDWLLFSNPLADRDYMLGAYSKNKLVGVFFAEPAKIQLGQRQVDGTYGSWATVAPESRGQGIAVKMSDEMLSRHRERGAALTLACVSDGTLGQAFWGRRSHARYLNGLSLWLYTFDSRKAIRWSLSATERAFLTLTQPFQRRRFEGARTDGIRAYQPKDLPQCMTLVQKMMSPVNLGYAYTTERLAHQLQYRQVPRTFVLERDGVIQGMVNYYTLQMTARGLLTSGLVDLIAFKEGLPLSEQRRLLWVAMQDMVAQGADCAAILHSPCTPASLMLRSGWLPFPGGARVTCLLSSPDVELPASPRVFMHLR</sequence>
<evidence type="ECO:0000313" key="2">
    <source>
        <dbReference type="EMBL" id="AKQ66031.1"/>
    </source>
</evidence>
<dbReference type="InterPro" id="IPR022677">
    <property type="entry name" value="NMT_C"/>
</dbReference>
<dbReference type="EMBL" id="CP012109">
    <property type="protein sequence ID" value="AKQ66031.1"/>
    <property type="molecule type" value="Genomic_DNA"/>
</dbReference>
<dbReference type="PATRIC" id="fig|1297742.4.peg.2970"/>
<dbReference type="PROSITE" id="PS51186">
    <property type="entry name" value="GNAT"/>
    <property type="match status" value="1"/>
</dbReference>
<dbReference type="AlphaFoldDB" id="A0A0H4WRC4"/>
<protein>
    <submittedName>
        <fullName evidence="2">Acetyltransferase, gnat family</fullName>
    </submittedName>
</protein>
<dbReference type="OrthoDB" id="58489at2"/>
<organism evidence="2 3">
    <name type="scientific">Pseudomyxococcus hansupus</name>
    <dbReference type="NCBI Taxonomy" id="1297742"/>
    <lineage>
        <taxon>Bacteria</taxon>
        <taxon>Pseudomonadati</taxon>
        <taxon>Myxococcota</taxon>
        <taxon>Myxococcia</taxon>
        <taxon>Myxococcales</taxon>
        <taxon>Cystobacterineae</taxon>
        <taxon>Myxococcaceae</taxon>
        <taxon>Pseudomyxococcus</taxon>
    </lineage>
</organism>
<dbReference type="Proteomes" id="UP000009026">
    <property type="component" value="Chromosome"/>
</dbReference>
<accession>A0A0H4WRC4</accession>
<dbReference type="CDD" id="cd04301">
    <property type="entry name" value="NAT_SF"/>
    <property type="match status" value="1"/>
</dbReference>
<dbReference type="Pfam" id="PF13527">
    <property type="entry name" value="Acetyltransf_9"/>
    <property type="match status" value="1"/>
</dbReference>
<gene>
    <name evidence="2" type="ORF">A176_002943</name>
</gene>
<evidence type="ECO:0000259" key="1">
    <source>
        <dbReference type="PROSITE" id="PS51186"/>
    </source>
</evidence>